<keyword evidence="2" id="KW-1185">Reference proteome</keyword>
<evidence type="ECO:0000313" key="1">
    <source>
        <dbReference type="EMBL" id="KAK4028960.1"/>
    </source>
</evidence>
<name>A0ABR0AV56_9CRUS</name>
<reference evidence="1 2" key="1">
    <citation type="journal article" date="2023" name="Nucleic Acids Res.">
        <title>The hologenome of Daphnia magna reveals possible DNA methylation and microbiome-mediated evolution of the host genome.</title>
        <authorList>
            <person name="Chaturvedi A."/>
            <person name="Li X."/>
            <person name="Dhandapani V."/>
            <person name="Marshall H."/>
            <person name="Kissane S."/>
            <person name="Cuenca-Cambronero M."/>
            <person name="Asole G."/>
            <person name="Calvet F."/>
            <person name="Ruiz-Romero M."/>
            <person name="Marangio P."/>
            <person name="Guigo R."/>
            <person name="Rago D."/>
            <person name="Mirbahai L."/>
            <person name="Eastwood N."/>
            <person name="Colbourne J.K."/>
            <person name="Zhou J."/>
            <person name="Mallon E."/>
            <person name="Orsini L."/>
        </authorList>
    </citation>
    <scope>NUCLEOTIDE SEQUENCE [LARGE SCALE GENOMIC DNA]</scope>
    <source>
        <strain evidence="1">LRV0_1</strain>
    </source>
</reference>
<proteinExistence type="predicted"/>
<organism evidence="1 2">
    <name type="scientific">Daphnia magna</name>
    <dbReference type="NCBI Taxonomy" id="35525"/>
    <lineage>
        <taxon>Eukaryota</taxon>
        <taxon>Metazoa</taxon>
        <taxon>Ecdysozoa</taxon>
        <taxon>Arthropoda</taxon>
        <taxon>Crustacea</taxon>
        <taxon>Branchiopoda</taxon>
        <taxon>Diplostraca</taxon>
        <taxon>Cladocera</taxon>
        <taxon>Anomopoda</taxon>
        <taxon>Daphniidae</taxon>
        <taxon>Daphnia</taxon>
    </lineage>
</organism>
<dbReference type="Proteomes" id="UP001234178">
    <property type="component" value="Unassembled WGS sequence"/>
</dbReference>
<gene>
    <name evidence="1" type="ORF">OUZ56_021978</name>
</gene>
<protein>
    <submittedName>
        <fullName evidence="1">Uncharacterized protein</fullName>
    </submittedName>
</protein>
<evidence type="ECO:0000313" key="2">
    <source>
        <dbReference type="Proteomes" id="UP001234178"/>
    </source>
</evidence>
<accession>A0ABR0AV56</accession>
<sequence>MLRHFRIRGRVAALQSVDVFDATRMESSFENASDLQQRKKATLLFLLSLFTFEEGPEDPMLFVCLHPSSCDVTVRALLFSTFIAFRGPSGWVRNGDVEGLIVSSE</sequence>
<comment type="caution">
    <text evidence="1">The sequence shown here is derived from an EMBL/GenBank/DDBJ whole genome shotgun (WGS) entry which is preliminary data.</text>
</comment>
<dbReference type="EMBL" id="JAOYFB010000039">
    <property type="protein sequence ID" value="KAK4028960.1"/>
    <property type="molecule type" value="Genomic_DNA"/>
</dbReference>